<keyword evidence="3 7" id="KW-0547">Nucleotide-binding</keyword>
<feature type="domain" description="ATP-grasp" evidence="9">
    <location>
        <begin position="113"/>
        <end position="299"/>
    </location>
</feature>
<dbReference type="HAMAP" id="MF_01928">
    <property type="entry name" value="PurK"/>
    <property type="match status" value="1"/>
</dbReference>
<dbReference type="STRING" id="142588.SAMN04488559_10235"/>
<dbReference type="Gene3D" id="3.30.470.20">
    <property type="entry name" value="ATP-grasp fold, B domain"/>
    <property type="match status" value="1"/>
</dbReference>
<dbReference type="RefSeq" id="WP_092649771.1">
    <property type="nucleotide sequence ID" value="NZ_FOHA01000002.1"/>
</dbReference>
<evidence type="ECO:0000256" key="5">
    <source>
        <dbReference type="ARBA" id="ARBA00022840"/>
    </source>
</evidence>
<dbReference type="GO" id="GO:0005829">
    <property type="term" value="C:cytosol"/>
    <property type="evidence" value="ECO:0007669"/>
    <property type="project" value="TreeGrafter"/>
</dbReference>
<comment type="subunit">
    <text evidence="7 8">Homodimer.</text>
</comment>
<gene>
    <name evidence="7 8" type="primary">purK</name>
    <name evidence="10" type="ORF">SAMN04488559_10235</name>
</gene>
<evidence type="ECO:0000256" key="7">
    <source>
        <dbReference type="HAMAP-Rule" id="MF_01928"/>
    </source>
</evidence>
<dbReference type="InterPro" id="IPR003135">
    <property type="entry name" value="ATP-grasp_carboxylate-amine"/>
</dbReference>
<keyword evidence="7 8" id="KW-0436">Ligase</keyword>
<dbReference type="Gene3D" id="3.30.1490.20">
    <property type="entry name" value="ATP-grasp fold, A domain"/>
    <property type="match status" value="1"/>
</dbReference>
<dbReference type="Proteomes" id="UP000198948">
    <property type="component" value="Unassembled WGS sequence"/>
</dbReference>
<feature type="binding site" evidence="7">
    <location>
        <position position="109"/>
    </location>
    <ligand>
        <name>ATP</name>
        <dbReference type="ChEBI" id="CHEBI:30616"/>
    </ligand>
</feature>
<dbReference type="Pfam" id="PF22660">
    <property type="entry name" value="RS_preATP-grasp-like"/>
    <property type="match status" value="1"/>
</dbReference>
<dbReference type="NCBIfam" id="NF004675">
    <property type="entry name" value="PRK06019.1-1"/>
    <property type="match status" value="1"/>
</dbReference>
<feature type="binding site" evidence="7">
    <location>
        <position position="215"/>
    </location>
    <ligand>
        <name>ATP</name>
        <dbReference type="ChEBI" id="CHEBI:30616"/>
    </ligand>
</feature>
<sequence>MNSTKMVLPGQTIGIIGGGQHGRMLALAAKKLGFSVGVLDAKLNGSAAQVADWQIQASCNNPEAIRHMAEKCDVLTYEFKEVDIDLLASVENKVRIPQGLEVLTITQDRSLEKAFLEANKINIAPYAVVIDTLDIEKAVESIGFPCVLKTARNSHEGRDQVVMYEEEDIHLCQEILKRGVGVLEAWIPFERELAVTIARNQQGQVSILPVSENNHRLNILHQSIVPARIDGDVYEEAQRLGKQIAEGMQLVGVLGIEMLMTSSGTIYVNELIPHPHHAGYYSIEACDFSQFELHIRGICGWPLPEVQLLQPAVTVNILGSYLEDVYAQIALQPDWHFHFYGEDSIGAIKQMGHVTVLANQTEQALQAIKYSEIWD</sequence>
<evidence type="ECO:0000256" key="8">
    <source>
        <dbReference type="RuleBase" id="RU361200"/>
    </source>
</evidence>
<dbReference type="InterPro" id="IPR054350">
    <property type="entry name" value="PurT/PurK_preATP-grasp"/>
</dbReference>
<evidence type="ECO:0000256" key="1">
    <source>
        <dbReference type="ARBA" id="ARBA00001936"/>
    </source>
</evidence>
<feature type="binding site" evidence="7">
    <location>
        <position position="149"/>
    </location>
    <ligand>
        <name>ATP</name>
        <dbReference type="ChEBI" id="CHEBI:30616"/>
    </ligand>
</feature>
<feature type="binding site" evidence="7">
    <location>
        <begin position="184"/>
        <end position="187"/>
    </location>
    <ligand>
        <name>ATP</name>
        <dbReference type="ChEBI" id="CHEBI:30616"/>
    </ligand>
</feature>
<dbReference type="InterPro" id="IPR011054">
    <property type="entry name" value="Rudment_hybrid_motif"/>
</dbReference>
<dbReference type="InterPro" id="IPR011761">
    <property type="entry name" value="ATP-grasp"/>
</dbReference>
<dbReference type="NCBIfam" id="TIGR01161">
    <property type="entry name" value="purK"/>
    <property type="match status" value="1"/>
</dbReference>
<evidence type="ECO:0000256" key="2">
    <source>
        <dbReference type="ARBA" id="ARBA00001946"/>
    </source>
</evidence>
<dbReference type="GO" id="GO:0004638">
    <property type="term" value="F:phosphoribosylaminoimidazole carboxylase activity"/>
    <property type="evidence" value="ECO:0007669"/>
    <property type="project" value="InterPro"/>
</dbReference>
<dbReference type="GO" id="GO:0005524">
    <property type="term" value="F:ATP binding"/>
    <property type="evidence" value="ECO:0007669"/>
    <property type="project" value="UniProtKB-UniRule"/>
</dbReference>
<dbReference type="InterPro" id="IPR016185">
    <property type="entry name" value="PreATP-grasp_dom_sf"/>
</dbReference>
<comment type="function">
    <text evidence="8">Catalyzes the ATP-dependent conversion of 5-aminoimidazole ribonucleotide (AIR) and HCO(3)- to N5-carboxyaminoimidazole ribonucleotide (N5-CAIR).</text>
</comment>
<dbReference type="PROSITE" id="PS50975">
    <property type="entry name" value="ATP_GRASP"/>
    <property type="match status" value="1"/>
</dbReference>
<comment type="catalytic activity">
    <reaction evidence="7 8">
        <text>5-amino-1-(5-phospho-beta-D-ribosyl)imidazole + hydrogencarbonate + ATP = 5-carboxyamino-1-(5-phospho-D-ribosyl)imidazole + ADP + phosphate + 2 H(+)</text>
        <dbReference type="Rhea" id="RHEA:19317"/>
        <dbReference type="ChEBI" id="CHEBI:15378"/>
        <dbReference type="ChEBI" id="CHEBI:17544"/>
        <dbReference type="ChEBI" id="CHEBI:30616"/>
        <dbReference type="ChEBI" id="CHEBI:43474"/>
        <dbReference type="ChEBI" id="CHEBI:58730"/>
        <dbReference type="ChEBI" id="CHEBI:137981"/>
        <dbReference type="ChEBI" id="CHEBI:456216"/>
        <dbReference type="EC" id="6.3.4.18"/>
    </reaction>
</comment>
<dbReference type="UniPathway" id="UPA00074">
    <property type="reaction ID" value="UER00942"/>
</dbReference>
<evidence type="ECO:0000256" key="3">
    <source>
        <dbReference type="ARBA" id="ARBA00022741"/>
    </source>
</evidence>
<dbReference type="PANTHER" id="PTHR11609:SF5">
    <property type="entry name" value="PHOSPHORIBOSYLAMINOIMIDAZOLE CARBOXYLASE"/>
    <property type="match status" value="1"/>
</dbReference>
<proteinExistence type="inferred from homology"/>
<dbReference type="InterPro" id="IPR013815">
    <property type="entry name" value="ATP_grasp_subdomain_1"/>
</dbReference>
<dbReference type="Pfam" id="PF17769">
    <property type="entry name" value="PurK_C"/>
    <property type="match status" value="1"/>
</dbReference>
<dbReference type="Pfam" id="PF02222">
    <property type="entry name" value="ATP-grasp"/>
    <property type="match status" value="1"/>
</dbReference>
<keyword evidence="11" id="KW-1185">Reference proteome</keyword>
<reference evidence="10 11" key="1">
    <citation type="submission" date="2016-10" db="EMBL/GenBank/DDBJ databases">
        <authorList>
            <person name="de Groot N.N."/>
        </authorList>
    </citation>
    <scope>NUCLEOTIDE SEQUENCE [LARGE SCALE GENOMIC DNA]</scope>
    <source>
        <strain evidence="10 11">DSM 13760</strain>
    </source>
</reference>
<evidence type="ECO:0000256" key="6">
    <source>
        <dbReference type="ARBA" id="ARBA00023211"/>
    </source>
</evidence>
<keyword evidence="6" id="KW-0464">Manganese</keyword>
<comment type="cofactor">
    <cofactor evidence="1">
        <name>Mn(2+)</name>
        <dbReference type="ChEBI" id="CHEBI:29035"/>
    </cofactor>
</comment>
<dbReference type="GO" id="GO:0046872">
    <property type="term" value="F:metal ion binding"/>
    <property type="evidence" value="ECO:0007669"/>
    <property type="project" value="InterPro"/>
</dbReference>
<dbReference type="SUPFAM" id="SSF56059">
    <property type="entry name" value="Glutathione synthetase ATP-binding domain-like"/>
    <property type="match status" value="1"/>
</dbReference>
<organism evidence="10 11">
    <name type="scientific">Isobaculum melis</name>
    <dbReference type="NCBI Taxonomy" id="142588"/>
    <lineage>
        <taxon>Bacteria</taxon>
        <taxon>Bacillati</taxon>
        <taxon>Bacillota</taxon>
        <taxon>Bacilli</taxon>
        <taxon>Lactobacillales</taxon>
        <taxon>Carnobacteriaceae</taxon>
        <taxon>Isobaculum</taxon>
    </lineage>
</organism>
<feature type="binding site" evidence="7">
    <location>
        <begin position="269"/>
        <end position="270"/>
    </location>
    <ligand>
        <name>ATP</name>
        <dbReference type="ChEBI" id="CHEBI:30616"/>
    </ligand>
</feature>
<comment type="caution">
    <text evidence="7">Lacks conserved residue(s) required for the propagation of feature annotation.</text>
</comment>
<dbReference type="OrthoDB" id="9804625at2"/>
<evidence type="ECO:0000256" key="4">
    <source>
        <dbReference type="ARBA" id="ARBA00022755"/>
    </source>
</evidence>
<dbReference type="EMBL" id="FOHA01000002">
    <property type="protein sequence ID" value="SER58950.1"/>
    <property type="molecule type" value="Genomic_DNA"/>
</dbReference>
<comment type="function">
    <text evidence="7">Catalyzes the ATP-dependent conversion of 5-aminoimidazole ribonucleotide (AIR) and HCO(3)(-) to N5-carboxyaminoimidazole ribonucleotide (N5-CAIR).</text>
</comment>
<dbReference type="SUPFAM" id="SSF52440">
    <property type="entry name" value="PreATP-grasp domain"/>
    <property type="match status" value="1"/>
</dbReference>
<dbReference type="AlphaFoldDB" id="A0A1H9QEX7"/>
<name>A0A1H9QEX7_9LACT</name>
<comment type="cofactor">
    <cofactor evidence="2">
        <name>Mg(2+)</name>
        <dbReference type="ChEBI" id="CHEBI:18420"/>
    </cofactor>
</comment>
<dbReference type="InterPro" id="IPR040686">
    <property type="entry name" value="PurK_C"/>
</dbReference>
<protein>
    <recommendedName>
        <fullName evidence="7 8">N5-carboxyaminoimidazole ribonucleotide synthase</fullName>
        <shortName evidence="7 8">N5-CAIR synthase</shortName>
        <ecNumber evidence="7 8">6.3.4.18</ecNumber>
    </recommendedName>
    <alternativeName>
        <fullName evidence="7 8">5-(carboxyamino)imidazole ribonucleotide synthetase</fullName>
    </alternativeName>
</protein>
<dbReference type="InterPro" id="IPR005875">
    <property type="entry name" value="PurK"/>
</dbReference>
<accession>A0A1H9QEX7</accession>
<feature type="binding site" evidence="7">
    <location>
        <position position="192"/>
    </location>
    <ligand>
        <name>ATP</name>
        <dbReference type="ChEBI" id="CHEBI:30616"/>
    </ligand>
</feature>
<comment type="similarity">
    <text evidence="7 8">Belongs to the PurK/PurT family.</text>
</comment>
<keyword evidence="4 7" id="KW-0658">Purine biosynthesis</keyword>
<dbReference type="EC" id="6.3.4.18" evidence="7 8"/>
<keyword evidence="5 7" id="KW-0067">ATP-binding</keyword>
<dbReference type="GO" id="GO:0034028">
    <property type="term" value="F:5-(carboxyamino)imidazole ribonucleotide synthase activity"/>
    <property type="evidence" value="ECO:0007669"/>
    <property type="project" value="UniProtKB-UniRule"/>
</dbReference>
<comment type="pathway">
    <text evidence="7 8">Purine metabolism; IMP biosynthesis via de novo pathway; 5-amino-1-(5-phospho-D-ribosyl)imidazole-4-carboxylate from 5-amino-1-(5-phospho-D-ribosyl)imidazole (N5-CAIR route): step 1/2.</text>
</comment>
<dbReference type="PANTHER" id="PTHR11609">
    <property type="entry name" value="PURINE BIOSYNTHESIS PROTEIN 6/7, PUR6/7"/>
    <property type="match status" value="1"/>
</dbReference>
<dbReference type="Gene3D" id="3.40.50.20">
    <property type="match status" value="1"/>
</dbReference>
<evidence type="ECO:0000313" key="11">
    <source>
        <dbReference type="Proteomes" id="UP000198948"/>
    </source>
</evidence>
<dbReference type="SUPFAM" id="SSF51246">
    <property type="entry name" value="Rudiment single hybrid motif"/>
    <property type="match status" value="1"/>
</dbReference>
<dbReference type="GO" id="GO:0006189">
    <property type="term" value="P:'de novo' IMP biosynthetic process"/>
    <property type="evidence" value="ECO:0007669"/>
    <property type="project" value="UniProtKB-UniRule"/>
</dbReference>
<evidence type="ECO:0000313" key="10">
    <source>
        <dbReference type="EMBL" id="SER58950.1"/>
    </source>
</evidence>
<evidence type="ECO:0000259" key="9">
    <source>
        <dbReference type="PROSITE" id="PS50975"/>
    </source>
</evidence>